<evidence type="ECO:0000259" key="2">
    <source>
        <dbReference type="PROSITE" id="PS51165"/>
    </source>
</evidence>
<dbReference type="STRING" id="118062.MCBB_0979"/>
<dbReference type="InterPro" id="IPR004114">
    <property type="entry name" value="THUMP_dom"/>
</dbReference>
<keyword evidence="4" id="KW-1185">Reference proteome</keyword>
<dbReference type="EMBL" id="LT607756">
    <property type="protein sequence ID" value="SCG85539.1"/>
    <property type="molecule type" value="Genomic_DNA"/>
</dbReference>
<dbReference type="PROSITE" id="PS51165">
    <property type="entry name" value="THUMP"/>
    <property type="match status" value="1"/>
</dbReference>
<sequence>MDPLEAAMKLKDAQTTVISKVVPIDEVVRTRKDAILEKVLMLAGQKIEKSESFVVRVDLRGRGYIESREDLLATLRDELLEGLNLKLNEENPEWVVQIEVVGENTGISILRPGELFKKL</sequence>
<dbReference type="GeneID" id="30411827"/>
<feature type="domain" description="THUMP" evidence="2">
    <location>
        <begin position="4"/>
        <end position="111"/>
    </location>
</feature>
<dbReference type="KEGG" id="mcub:MCBB_0979"/>
<reference evidence="3 4" key="1">
    <citation type="submission" date="2016-08" db="EMBL/GenBank/DDBJ databases">
        <authorList>
            <person name="Seilhamer J.J."/>
        </authorList>
    </citation>
    <scope>NUCLEOTIDE SEQUENCE [LARGE SCALE GENOMIC DNA]</scope>
    <source>
        <strain evidence="3">Buetzberg</strain>
    </source>
</reference>
<dbReference type="GO" id="GO:0006400">
    <property type="term" value="P:tRNA modification"/>
    <property type="evidence" value="ECO:0007669"/>
    <property type="project" value="InterPro"/>
</dbReference>
<dbReference type="CDD" id="cd11717">
    <property type="entry name" value="THUMP_THUMPD1_like"/>
    <property type="match status" value="1"/>
</dbReference>
<gene>
    <name evidence="3" type="ORF">MCBB_0979</name>
</gene>
<dbReference type="Proteomes" id="UP000094707">
    <property type="component" value="Chromosome I"/>
</dbReference>
<evidence type="ECO:0000313" key="4">
    <source>
        <dbReference type="Proteomes" id="UP000094707"/>
    </source>
</evidence>
<name>A0A1D3L225_9EURY</name>
<dbReference type="RefSeq" id="WP_071906690.1">
    <property type="nucleotide sequence ID" value="NZ_LT607756.1"/>
</dbReference>
<dbReference type="InterPro" id="IPR040183">
    <property type="entry name" value="THUMPD1-like"/>
</dbReference>
<accession>A0A1D3L225</accession>
<dbReference type="Pfam" id="PF02926">
    <property type="entry name" value="THUMP"/>
    <property type="match status" value="1"/>
</dbReference>
<protein>
    <submittedName>
        <fullName evidence="3">THUMP domain-containing protein</fullName>
    </submittedName>
</protein>
<dbReference type="GO" id="GO:0003723">
    <property type="term" value="F:RNA binding"/>
    <property type="evidence" value="ECO:0007669"/>
    <property type="project" value="UniProtKB-UniRule"/>
</dbReference>
<dbReference type="SUPFAM" id="SSF143437">
    <property type="entry name" value="THUMP domain-like"/>
    <property type="match status" value="1"/>
</dbReference>
<organism evidence="3 4">
    <name type="scientific">Methanobacterium congolense</name>
    <dbReference type="NCBI Taxonomy" id="118062"/>
    <lineage>
        <taxon>Archaea</taxon>
        <taxon>Methanobacteriati</taxon>
        <taxon>Methanobacteriota</taxon>
        <taxon>Methanomada group</taxon>
        <taxon>Methanobacteria</taxon>
        <taxon>Methanobacteriales</taxon>
        <taxon>Methanobacteriaceae</taxon>
        <taxon>Methanobacterium</taxon>
    </lineage>
</organism>
<dbReference type="AlphaFoldDB" id="A0A1D3L225"/>
<evidence type="ECO:0000313" key="3">
    <source>
        <dbReference type="EMBL" id="SCG85539.1"/>
    </source>
</evidence>
<keyword evidence="1" id="KW-0694">RNA-binding</keyword>
<evidence type="ECO:0000256" key="1">
    <source>
        <dbReference type="PROSITE-ProRule" id="PRU00529"/>
    </source>
</evidence>
<proteinExistence type="predicted"/>